<protein>
    <submittedName>
        <fullName evidence="1">Uncharacterized protein</fullName>
    </submittedName>
</protein>
<reference evidence="1" key="1">
    <citation type="submission" date="2021-04" db="EMBL/GenBank/DDBJ databases">
        <title>Genomic sequence of Actinosynnema pretiosum subsp. pretiosum ATCC 31280 (C-14919).</title>
        <authorList>
            <person name="Bai L."/>
            <person name="Wang X."/>
            <person name="Xiao Y."/>
        </authorList>
    </citation>
    <scope>NUCLEOTIDE SEQUENCE</scope>
    <source>
        <strain evidence="1">ATCC 31280</strain>
    </source>
</reference>
<name>A0AA45R2S7_9PSEU</name>
<accession>A0AA45R2S7</accession>
<evidence type="ECO:0000313" key="2">
    <source>
        <dbReference type="Proteomes" id="UP000677152"/>
    </source>
</evidence>
<organism evidence="1 2">
    <name type="scientific">Actinosynnema pretiosum subsp. pretiosum</name>
    <dbReference type="NCBI Taxonomy" id="103721"/>
    <lineage>
        <taxon>Bacteria</taxon>
        <taxon>Bacillati</taxon>
        <taxon>Actinomycetota</taxon>
        <taxon>Actinomycetes</taxon>
        <taxon>Pseudonocardiales</taxon>
        <taxon>Pseudonocardiaceae</taxon>
        <taxon>Actinosynnema</taxon>
    </lineage>
</organism>
<gene>
    <name evidence="1" type="ORF">KCV87_27260</name>
</gene>
<evidence type="ECO:0000313" key="1">
    <source>
        <dbReference type="EMBL" id="QUF03091.1"/>
    </source>
</evidence>
<dbReference type="EMBL" id="CP073249">
    <property type="protein sequence ID" value="QUF03091.1"/>
    <property type="molecule type" value="Genomic_DNA"/>
</dbReference>
<dbReference type="Proteomes" id="UP000677152">
    <property type="component" value="Chromosome"/>
</dbReference>
<proteinExistence type="predicted"/>
<sequence length="148" mass="15872">MGWIRGDRAWLAGGDRGGRDWRTCRAARGAGAPGPRRYWARRDALALIGDLPEAAPVLVAALGREPEHADDASHFERGSAAAFAELAAARCLRVPRPDLVPPLLEAARGPTPHRSALAVVLGRWRVVEAVPLPAEWVVGADEVGVPRR</sequence>
<dbReference type="AlphaFoldDB" id="A0AA45R2S7"/>